<sequence>MSYFWRLFLWSVLFFTLFSCKRDYEYDENASIIGSWKPIKATAYKTVAGFTVSQSEDMNACQQQSKMTYHSDGTAIEMRFDDATGNCEKTLERNFTYTFNSSQKSLVHTFQDGSIKNAEVVSITSQKLIVKGKKEINGEMYDVEVTNIKINQ</sequence>
<protein>
    <recommendedName>
        <fullName evidence="1">Lipocalin-like domain-containing protein</fullName>
    </recommendedName>
</protein>
<proteinExistence type="predicted"/>
<comment type="caution">
    <text evidence="2">The sequence shown here is derived from an EMBL/GenBank/DDBJ whole genome shotgun (WGS) entry which is preliminary data.</text>
</comment>
<dbReference type="InterPro" id="IPR024311">
    <property type="entry name" value="Lipocalin-like"/>
</dbReference>
<dbReference type="Pfam" id="PF13648">
    <property type="entry name" value="Lipocalin_4"/>
    <property type="match status" value="1"/>
</dbReference>
<evidence type="ECO:0000313" key="2">
    <source>
        <dbReference type="EMBL" id="MPL56263.1"/>
    </source>
</evidence>
<accession>A0A644SNQ7</accession>
<reference evidence="2" key="1">
    <citation type="submission" date="2019-08" db="EMBL/GenBank/DDBJ databases">
        <authorList>
            <person name="Kucharzyk K."/>
            <person name="Murdoch R.W."/>
            <person name="Higgins S."/>
            <person name="Loffler F."/>
        </authorList>
    </citation>
    <scope>NUCLEOTIDE SEQUENCE</scope>
</reference>
<dbReference type="PROSITE" id="PS51257">
    <property type="entry name" value="PROKAR_LIPOPROTEIN"/>
    <property type="match status" value="1"/>
</dbReference>
<dbReference type="EMBL" id="VSSQ01000003">
    <property type="protein sequence ID" value="MPL56263.1"/>
    <property type="molecule type" value="Genomic_DNA"/>
</dbReference>
<evidence type="ECO:0000259" key="1">
    <source>
        <dbReference type="Pfam" id="PF13648"/>
    </source>
</evidence>
<name>A0A644SNQ7_9ZZZZ</name>
<feature type="domain" description="Lipocalin-like" evidence="1">
    <location>
        <begin position="32"/>
        <end position="129"/>
    </location>
</feature>
<dbReference type="AlphaFoldDB" id="A0A644SNQ7"/>
<organism evidence="2">
    <name type="scientific">bioreactor metagenome</name>
    <dbReference type="NCBI Taxonomy" id="1076179"/>
    <lineage>
        <taxon>unclassified sequences</taxon>
        <taxon>metagenomes</taxon>
        <taxon>ecological metagenomes</taxon>
    </lineage>
</organism>
<gene>
    <name evidence="2" type="ORF">SDC9_01747</name>
</gene>